<feature type="domain" description="CCHC-type" evidence="2">
    <location>
        <begin position="48"/>
        <end position="63"/>
    </location>
</feature>
<keyword evidence="1" id="KW-0479">Metal-binding</keyword>
<name>A0A5N5FBA1_9ROSA</name>
<reference evidence="3 4" key="1">
    <citation type="submission" date="2019-09" db="EMBL/GenBank/DDBJ databases">
        <authorList>
            <person name="Ou C."/>
        </authorList>
    </citation>
    <scope>NUCLEOTIDE SEQUENCE [LARGE SCALE GENOMIC DNA]</scope>
    <source>
        <strain evidence="3">S2</strain>
        <tissue evidence="3">Leaf</tissue>
    </source>
</reference>
<organism evidence="3 4">
    <name type="scientific">Pyrus ussuriensis x Pyrus communis</name>
    <dbReference type="NCBI Taxonomy" id="2448454"/>
    <lineage>
        <taxon>Eukaryota</taxon>
        <taxon>Viridiplantae</taxon>
        <taxon>Streptophyta</taxon>
        <taxon>Embryophyta</taxon>
        <taxon>Tracheophyta</taxon>
        <taxon>Spermatophyta</taxon>
        <taxon>Magnoliopsida</taxon>
        <taxon>eudicotyledons</taxon>
        <taxon>Gunneridae</taxon>
        <taxon>Pentapetalae</taxon>
        <taxon>rosids</taxon>
        <taxon>fabids</taxon>
        <taxon>Rosales</taxon>
        <taxon>Rosaceae</taxon>
        <taxon>Amygdaloideae</taxon>
        <taxon>Maleae</taxon>
        <taxon>Pyrus</taxon>
    </lineage>
</organism>
<dbReference type="EMBL" id="SMOL01000753">
    <property type="protein sequence ID" value="KAB2600369.1"/>
    <property type="molecule type" value="Genomic_DNA"/>
</dbReference>
<dbReference type="OrthoDB" id="1749553at2759"/>
<reference evidence="3 4" key="3">
    <citation type="submission" date="2019-11" db="EMBL/GenBank/DDBJ databases">
        <title>A de novo genome assembly of a pear dwarfing rootstock.</title>
        <authorList>
            <person name="Wang F."/>
            <person name="Wang J."/>
            <person name="Li S."/>
            <person name="Zhang Y."/>
            <person name="Fang M."/>
            <person name="Ma L."/>
            <person name="Zhao Y."/>
            <person name="Jiang S."/>
        </authorList>
    </citation>
    <scope>NUCLEOTIDE SEQUENCE [LARGE SCALE GENOMIC DNA]</scope>
    <source>
        <strain evidence="3">S2</strain>
        <tissue evidence="3">Leaf</tissue>
    </source>
</reference>
<protein>
    <recommendedName>
        <fullName evidence="2">CCHC-type domain-containing protein</fullName>
    </recommendedName>
</protein>
<dbReference type="InterPro" id="IPR001878">
    <property type="entry name" value="Znf_CCHC"/>
</dbReference>
<dbReference type="SUPFAM" id="SSF57756">
    <property type="entry name" value="Retrovirus zinc finger-like domains"/>
    <property type="match status" value="1"/>
</dbReference>
<dbReference type="InterPro" id="IPR036875">
    <property type="entry name" value="Znf_CCHC_sf"/>
</dbReference>
<keyword evidence="1" id="KW-0862">Zinc</keyword>
<accession>A0A5N5FBA1</accession>
<dbReference type="GO" id="GO:0003676">
    <property type="term" value="F:nucleic acid binding"/>
    <property type="evidence" value="ECO:0007669"/>
    <property type="project" value="InterPro"/>
</dbReference>
<dbReference type="GO" id="GO:0008270">
    <property type="term" value="F:zinc ion binding"/>
    <property type="evidence" value="ECO:0007669"/>
    <property type="project" value="UniProtKB-KW"/>
</dbReference>
<evidence type="ECO:0000313" key="4">
    <source>
        <dbReference type="Proteomes" id="UP000327157"/>
    </source>
</evidence>
<evidence type="ECO:0000256" key="1">
    <source>
        <dbReference type="PROSITE-ProRule" id="PRU00047"/>
    </source>
</evidence>
<comment type="caution">
    <text evidence="3">The sequence shown here is derived from an EMBL/GenBank/DDBJ whole genome shotgun (WGS) entry which is preliminary data.</text>
</comment>
<evidence type="ECO:0000259" key="2">
    <source>
        <dbReference type="PROSITE" id="PS50158"/>
    </source>
</evidence>
<dbReference type="Proteomes" id="UP000327157">
    <property type="component" value="Chromosome 13"/>
</dbReference>
<dbReference type="Gene3D" id="4.10.60.10">
    <property type="entry name" value="Zinc finger, CCHC-type"/>
    <property type="match status" value="1"/>
</dbReference>
<keyword evidence="1" id="KW-0863">Zinc-finger</keyword>
<gene>
    <name evidence="3" type="ORF">D8674_010640</name>
</gene>
<evidence type="ECO:0000313" key="3">
    <source>
        <dbReference type="EMBL" id="KAB2600369.1"/>
    </source>
</evidence>
<proteinExistence type="predicted"/>
<sequence>MKHFVLSLKVYIEKFDNNDFSIWQLKMYGASIVQGRNKERGKLGKNICNYCHKEGHWKVDCPKLKGNKKPFDKSFASVEANIAEEVM</sequence>
<reference evidence="4" key="2">
    <citation type="submission" date="2019-10" db="EMBL/GenBank/DDBJ databases">
        <title>A de novo genome assembly of a pear dwarfing rootstock.</title>
        <authorList>
            <person name="Wang F."/>
            <person name="Wang J."/>
            <person name="Li S."/>
            <person name="Zhang Y."/>
            <person name="Fang M."/>
            <person name="Ma L."/>
            <person name="Zhao Y."/>
            <person name="Jiang S."/>
        </authorList>
    </citation>
    <scope>NUCLEOTIDE SEQUENCE [LARGE SCALE GENOMIC DNA]</scope>
</reference>
<keyword evidence="4" id="KW-1185">Reference proteome</keyword>
<dbReference type="AlphaFoldDB" id="A0A5N5FBA1"/>
<dbReference type="PROSITE" id="PS50158">
    <property type="entry name" value="ZF_CCHC"/>
    <property type="match status" value="1"/>
</dbReference>
<dbReference type="SMART" id="SM00343">
    <property type="entry name" value="ZnF_C2HC"/>
    <property type="match status" value="1"/>
</dbReference>